<protein>
    <recommendedName>
        <fullName evidence="2">YrhK domain-containing protein</fullName>
    </recommendedName>
</protein>
<keyword evidence="1" id="KW-1133">Transmembrane helix</keyword>
<sequence>MPKVKKQKKFVELKIGKYGLFFNKHYHFISIVNEIMLGIWFLAGSILFLWETTKLAGTILFIIGSAQLLIRPILKMIHAITLKKDQSLSREKA</sequence>
<dbReference type="Pfam" id="PF14145">
    <property type="entry name" value="YrhK"/>
    <property type="match status" value="1"/>
</dbReference>
<dbReference type="AlphaFoldDB" id="A0A1B9ATN8"/>
<organism evidence="3 4">
    <name type="scientific">Pseudobacillus wudalianchiensis</name>
    <dbReference type="NCBI Taxonomy" id="1743143"/>
    <lineage>
        <taxon>Bacteria</taxon>
        <taxon>Bacillati</taxon>
        <taxon>Bacillota</taxon>
        <taxon>Bacilli</taxon>
        <taxon>Bacillales</taxon>
        <taxon>Bacillaceae</taxon>
        <taxon>Pseudobacillus</taxon>
    </lineage>
</organism>
<evidence type="ECO:0000256" key="1">
    <source>
        <dbReference type="SAM" id="Phobius"/>
    </source>
</evidence>
<dbReference type="RefSeq" id="WP_065410686.1">
    <property type="nucleotide sequence ID" value="NZ_MAYT01000023.1"/>
</dbReference>
<feature type="transmembrane region" description="Helical" evidence="1">
    <location>
        <begin position="26"/>
        <end position="49"/>
    </location>
</feature>
<proteinExistence type="predicted"/>
<accession>A0A1B9ATN8</accession>
<feature type="transmembrane region" description="Helical" evidence="1">
    <location>
        <begin position="55"/>
        <end position="74"/>
    </location>
</feature>
<name>A0A1B9ATN8_9BACI</name>
<dbReference type="Proteomes" id="UP000092578">
    <property type="component" value="Unassembled WGS sequence"/>
</dbReference>
<keyword evidence="1" id="KW-0472">Membrane</keyword>
<feature type="domain" description="YrhK" evidence="2">
    <location>
        <begin position="25"/>
        <end position="79"/>
    </location>
</feature>
<evidence type="ECO:0000313" key="4">
    <source>
        <dbReference type="Proteomes" id="UP000092578"/>
    </source>
</evidence>
<gene>
    <name evidence="3" type="ORF">A8F95_08265</name>
</gene>
<comment type="caution">
    <text evidence="3">The sequence shown here is derived from an EMBL/GenBank/DDBJ whole genome shotgun (WGS) entry which is preliminary data.</text>
</comment>
<evidence type="ECO:0000313" key="3">
    <source>
        <dbReference type="EMBL" id="OCA87237.1"/>
    </source>
</evidence>
<evidence type="ECO:0000259" key="2">
    <source>
        <dbReference type="Pfam" id="PF14145"/>
    </source>
</evidence>
<keyword evidence="1" id="KW-0812">Transmembrane</keyword>
<keyword evidence="4" id="KW-1185">Reference proteome</keyword>
<dbReference type="EMBL" id="MAYT01000023">
    <property type="protein sequence ID" value="OCA87237.1"/>
    <property type="molecule type" value="Genomic_DNA"/>
</dbReference>
<dbReference type="InterPro" id="IPR025424">
    <property type="entry name" value="YrhK_domain"/>
</dbReference>
<reference evidence="4" key="1">
    <citation type="submission" date="2016-05" db="EMBL/GenBank/DDBJ databases">
        <authorList>
            <person name="Liu B."/>
            <person name="Wang J."/>
            <person name="Zhu Y."/>
            <person name="Liu G."/>
            <person name="Chen Q."/>
            <person name="Chen Z."/>
            <person name="Lan J."/>
            <person name="Che J."/>
            <person name="Ge C."/>
            <person name="Shi H."/>
            <person name="Pan Z."/>
            <person name="Liu X."/>
        </authorList>
    </citation>
    <scope>NUCLEOTIDE SEQUENCE [LARGE SCALE GENOMIC DNA]</scope>
    <source>
        <strain evidence="4">FJAT-27215</strain>
    </source>
</reference>